<dbReference type="OrthoDB" id="3359526at2"/>
<comment type="caution">
    <text evidence="3">The sequence shown here is derived from an EMBL/GenBank/DDBJ whole genome shotgun (WGS) entry which is preliminary data.</text>
</comment>
<dbReference type="GO" id="GO:0050053">
    <property type="term" value="F:levansucrase activity"/>
    <property type="evidence" value="ECO:0007669"/>
    <property type="project" value="InterPro"/>
</dbReference>
<dbReference type="SUPFAM" id="SSF75005">
    <property type="entry name" value="Arabinanase/levansucrase/invertase"/>
    <property type="match status" value="1"/>
</dbReference>
<comment type="similarity">
    <text evidence="1 2">Belongs to the glycosyl hydrolase 68 family.</text>
</comment>
<evidence type="ECO:0000313" key="4">
    <source>
        <dbReference type="Proteomes" id="UP000295302"/>
    </source>
</evidence>
<accession>A0A4R4XM18</accession>
<proteinExistence type="inferred from homology"/>
<dbReference type="Proteomes" id="UP000295302">
    <property type="component" value="Unassembled WGS sequence"/>
</dbReference>
<sequence length="111" mass="12495">MVGARDHLLIAASTAWGDGFTGAIALAEPRARAWSLLAPLLVAEGVNHELERPHVIVHDSWHYLFFSTQRHGFHPADSAHRALRLRRAQPDRTVRAAQRLRTCDPESCRRT</sequence>
<dbReference type="AlphaFoldDB" id="A0A4R4XM18"/>
<reference evidence="3 4" key="1">
    <citation type="submission" date="2019-03" db="EMBL/GenBank/DDBJ databases">
        <title>Draft genome sequences of novel Actinobacteria.</title>
        <authorList>
            <person name="Sahin N."/>
            <person name="Ay H."/>
            <person name="Saygin H."/>
        </authorList>
    </citation>
    <scope>NUCLEOTIDE SEQUENCE [LARGE SCALE GENOMIC DNA]</scope>
    <source>
        <strain evidence="3 4">CH32</strain>
    </source>
</reference>
<evidence type="ECO:0000256" key="1">
    <source>
        <dbReference type="ARBA" id="ARBA00006775"/>
    </source>
</evidence>
<gene>
    <name evidence="3" type="ORF">E1286_44055</name>
</gene>
<dbReference type="Gene3D" id="2.115.10.20">
    <property type="entry name" value="Glycosyl hydrolase domain, family 43"/>
    <property type="match status" value="1"/>
</dbReference>
<evidence type="ECO:0000256" key="2">
    <source>
        <dbReference type="RuleBase" id="RU361220"/>
    </source>
</evidence>
<protein>
    <submittedName>
        <fullName evidence="3">Uncharacterized protein</fullName>
    </submittedName>
</protein>
<dbReference type="EMBL" id="SMKQ01000295">
    <property type="protein sequence ID" value="TDD32083.1"/>
    <property type="molecule type" value="Genomic_DNA"/>
</dbReference>
<keyword evidence="4" id="KW-1185">Reference proteome</keyword>
<dbReference type="InterPro" id="IPR003469">
    <property type="entry name" value="Glyco_hydro_68"/>
</dbReference>
<evidence type="ECO:0000313" key="3">
    <source>
        <dbReference type="EMBL" id="TDD32083.1"/>
    </source>
</evidence>
<name>A0A4R4XM18_9ACTN</name>
<dbReference type="GO" id="GO:0009758">
    <property type="term" value="P:carbohydrate utilization"/>
    <property type="evidence" value="ECO:0007669"/>
    <property type="project" value="InterPro"/>
</dbReference>
<organism evidence="3 4">
    <name type="scientific">Nonomuraea terrae</name>
    <dbReference type="NCBI Taxonomy" id="2530383"/>
    <lineage>
        <taxon>Bacteria</taxon>
        <taxon>Bacillati</taxon>
        <taxon>Actinomycetota</taxon>
        <taxon>Actinomycetes</taxon>
        <taxon>Streptosporangiales</taxon>
        <taxon>Streptosporangiaceae</taxon>
        <taxon>Nonomuraea</taxon>
    </lineage>
</organism>
<dbReference type="InterPro" id="IPR023296">
    <property type="entry name" value="Glyco_hydro_beta-prop_sf"/>
</dbReference>
<dbReference type="Pfam" id="PF02435">
    <property type="entry name" value="Glyco_hydro_68"/>
    <property type="match status" value="1"/>
</dbReference>